<feature type="domain" description="Ketoreductase" evidence="4">
    <location>
        <begin position="8"/>
        <end position="193"/>
    </location>
</feature>
<dbReference type="PROSITE" id="PS00061">
    <property type="entry name" value="ADH_SHORT"/>
    <property type="match status" value="1"/>
</dbReference>
<dbReference type="Proteomes" id="UP000198734">
    <property type="component" value="Unassembled WGS sequence"/>
</dbReference>
<dbReference type="PANTHER" id="PTHR42760">
    <property type="entry name" value="SHORT-CHAIN DEHYDROGENASES/REDUCTASES FAMILY MEMBER"/>
    <property type="match status" value="1"/>
</dbReference>
<name>A0A1I5XXG4_9BACI</name>
<dbReference type="PRINTS" id="PR00081">
    <property type="entry name" value="GDHRDH"/>
</dbReference>
<reference evidence="6" key="1">
    <citation type="submission" date="2016-10" db="EMBL/GenBank/DDBJ databases">
        <authorList>
            <person name="Varghese N."/>
            <person name="Submissions S."/>
        </authorList>
    </citation>
    <scope>NUCLEOTIDE SEQUENCE [LARGE SCALE GENOMIC DNA]</scope>
    <source>
        <strain evidence="6">DSM 11706</strain>
    </source>
</reference>
<keyword evidence="6" id="KW-1185">Reference proteome</keyword>
<keyword evidence="2" id="KW-0560">Oxidoreductase</keyword>
<dbReference type="SUPFAM" id="SSF51735">
    <property type="entry name" value="NAD(P)-binding Rossmann-fold domains"/>
    <property type="match status" value="1"/>
</dbReference>
<organism evidence="5 6">
    <name type="scientific">Psychrobacillus psychrotolerans</name>
    <dbReference type="NCBI Taxonomy" id="126156"/>
    <lineage>
        <taxon>Bacteria</taxon>
        <taxon>Bacillati</taxon>
        <taxon>Bacillota</taxon>
        <taxon>Bacilli</taxon>
        <taxon>Bacillales</taxon>
        <taxon>Bacillaceae</taxon>
        <taxon>Psychrobacillus</taxon>
    </lineage>
</organism>
<evidence type="ECO:0000313" key="5">
    <source>
        <dbReference type="EMBL" id="SFQ36560.1"/>
    </source>
</evidence>
<dbReference type="CDD" id="cd05233">
    <property type="entry name" value="SDR_c"/>
    <property type="match status" value="1"/>
</dbReference>
<dbReference type="GO" id="GO:0016616">
    <property type="term" value="F:oxidoreductase activity, acting on the CH-OH group of donors, NAD or NADP as acceptor"/>
    <property type="evidence" value="ECO:0007669"/>
    <property type="project" value="TreeGrafter"/>
</dbReference>
<proteinExistence type="inferred from homology"/>
<evidence type="ECO:0000256" key="1">
    <source>
        <dbReference type="ARBA" id="ARBA00006484"/>
    </source>
</evidence>
<dbReference type="InterPro" id="IPR036291">
    <property type="entry name" value="NAD(P)-bd_dom_sf"/>
</dbReference>
<dbReference type="Pfam" id="PF00106">
    <property type="entry name" value="adh_short"/>
    <property type="match status" value="1"/>
</dbReference>
<dbReference type="Gene3D" id="3.40.50.720">
    <property type="entry name" value="NAD(P)-binding Rossmann-like Domain"/>
    <property type="match status" value="1"/>
</dbReference>
<dbReference type="InterPro" id="IPR057326">
    <property type="entry name" value="KR_dom"/>
</dbReference>
<dbReference type="InterPro" id="IPR020904">
    <property type="entry name" value="Sc_DH/Rdtase_CS"/>
</dbReference>
<dbReference type="FunFam" id="3.40.50.720:FF:000084">
    <property type="entry name" value="Short-chain dehydrogenase reductase"/>
    <property type="match status" value="1"/>
</dbReference>
<dbReference type="RefSeq" id="WP_093536264.1">
    <property type="nucleotide sequence ID" value="NZ_FOXU01000002.1"/>
</dbReference>
<accession>A0A1I5XXG4</accession>
<dbReference type="EMBL" id="FOXU01000002">
    <property type="protein sequence ID" value="SFQ36560.1"/>
    <property type="molecule type" value="Genomic_DNA"/>
</dbReference>
<dbReference type="InterPro" id="IPR002347">
    <property type="entry name" value="SDR_fam"/>
</dbReference>
<dbReference type="AlphaFoldDB" id="A0A1I5XXG4"/>
<dbReference type="PRINTS" id="PR00080">
    <property type="entry name" value="SDRFAMILY"/>
</dbReference>
<evidence type="ECO:0000256" key="3">
    <source>
        <dbReference type="RuleBase" id="RU000363"/>
    </source>
</evidence>
<evidence type="ECO:0000256" key="2">
    <source>
        <dbReference type="ARBA" id="ARBA00023002"/>
    </source>
</evidence>
<dbReference type="STRING" id="126156.SAMN05421670_1775"/>
<sequence>MGQSLKGKVAFVTGAGRGIGEAIAIALAKEGVNVGLLARTEEALKGVAEEIGTLNVKVAYAPADVSSLEEVKQAIEELTSELGTADILINNAGIGGFEKLVDTDPVEWKKIIDVNLMGTYYVTHTVLPQLIEKNGGDIINISSTNGLNGAPGSSAYSASKFGVIGLTESLAQEVRRNNIRVTALTPSTVVTELATNSSLVDKDKIDQFMQPEDIAEFIVSQLKLDPRIYVKTASLLATNPF</sequence>
<dbReference type="OrthoDB" id="9775296at2"/>
<evidence type="ECO:0000259" key="4">
    <source>
        <dbReference type="SMART" id="SM00822"/>
    </source>
</evidence>
<protein>
    <submittedName>
        <fullName evidence="5">3-oxoacyl-[acyl-carrier protein] reductase</fullName>
    </submittedName>
</protein>
<gene>
    <name evidence="5" type="ORF">SAMN05421670_1775</name>
</gene>
<dbReference type="GO" id="GO:0008206">
    <property type="term" value="P:bile acid metabolic process"/>
    <property type="evidence" value="ECO:0007669"/>
    <property type="project" value="UniProtKB-ARBA"/>
</dbReference>
<dbReference type="NCBIfam" id="NF005806">
    <property type="entry name" value="PRK07666.1"/>
    <property type="match status" value="1"/>
</dbReference>
<dbReference type="PIRSF" id="PIRSF000126">
    <property type="entry name" value="11-beta-HSD1"/>
    <property type="match status" value="1"/>
</dbReference>
<evidence type="ECO:0000313" key="6">
    <source>
        <dbReference type="Proteomes" id="UP000198734"/>
    </source>
</evidence>
<dbReference type="SMART" id="SM00822">
    <property type="entry name" value="PKS_KR"/>
    <property type="match status" value="1"/>
</dbReference>
<dbReference type="PANTHER" id="PTHR42760:SF37">
    <property type="entry name" value="CLAVALDEHYDE DEHYDROGENASE"/>
    <property type="match status" value="1"/>
</dbReference>
<comment type="similarity">
    <text evidence="1 3">Belongs to the short-chain dehydrogenases/reductases (SDR) family.</text>
</comment>